<name>A0AA86SPD9_9FABA</name>
<sequence length="117" mass="12803">MGDKGKGKKVKQVRAQLVLFVEVTRAGRGIARFDVGVAELSWHEITLTIEMLKGKDHIPSVKLKAKDRGRHIAFDFESLSMGKVNPSVRGGGNTISSEVPPHPSCLSRLPSFNVQKP</sequence>
<keyword evidence="3" id="KW-1185">Reference proteome</keyword>
<reference evidence="2" key="1">
    <citation type="submission" date="2023-10" db="EMBL/GenBank/DDBJ databases">
        <authorList>
            <person name="Domelevo Entfellner J.-B."/>
        </authorList>
    </citation>
    <scope>NUCLEOTIDE SEQUENCE</scope>
</reference>
<dbReference type="Proteomes" id="UP001189624">
    <property type="component" value="Chromosome 6"/>
</dbReference>
<evidence type="ECO:0000313" key="2">
    <source>
        <dbReference type="EMBL" id="CAJ1963900.1"/>
    </source>
</evidence>
<proteinExistence type="predicted"/>
<evidence type="ECO:0000256" key="1">
    <source>
        <dbReference type="SAM" id="MobiDB-lite"/>
    </source>
</evidence>
<dbReference type="EMBL" id="OY731403">
    <property type="protein sequence ID" value="CAJ1963900.1"/>
    <property type="molecule type" value="Genomic_DNA"/>
</dbReference>
<evidence type="ECO:0000313" key="3">
    <source>
        <dbReference type="Proteomes" id="UP001189624"/>
    </source>
</evidence>
<gene>
    <name evidence="2" type="ORF">AYBTSS11_LOCUS20022</name>
</gene>
<organism evidence="2 3">
    <name type="scientific">Sphenostylis stenocarpa</name>
    <dbReference type="NCBI Taxonomy" id="92480"/>
    <lineage>
        <taxon>Eukaryota</taxon>
        <taxon>Viridiplantae</taxon>
        <taxon>Streptophyta</taxon>
        <taxon>Embryophyta</taxon>
        <taxon>Tracheophyta</taxon>
        <taxon>Spermatophyta</taxon>
        <taxon>Magnoliopsida</taxon>
        <taxon>eudicotyledons</taxon>
        <taxon>Gunneridae</taxon>
        <taxon>Pentapetalae</taxon>
        <taxon>rosids</taxon>
        <taxon>fabids</taxon>
        <taxon>Fabales</taxon>
        <taxon>Fabaceae</taxon>
        <taxon>Papilionoideae</taxon>
        <taxon>50 kb inversion clade</taxon>
        <taxon>NPAAA clade</taxon>
        <taxon>indigoferoid/millettioid clade</taxon>
        <taxon>Phaseoleae</taxon>
        <taxon>Sphenostylis</taxon>
    </lineage>
</organism>
<feature type="region of interest" description="Disordered" evidence="1">
    <location>
        <begin position="85"/>
        <end position="117"/>
    </location>
</feature>
<dbReference type="Gramene" id="rna-AYBTSS11_LOCUS20022">
    <property type="protein sequence ID" value="CAJ1963900.1"/>
    <property type="gene ID" value="gene-AYBTSS11_LOCUS20022"/>
</dbReference>
<dbReference type="AlphaFoldDB" id="A0AA86SPD9"/>
<protein>
    <submittedName>
        <fullName evidence="2">Uncharacterized protein</fullName>
    </submittedName>
</protein>
<accession>A0AA86SPD9</accession>